<evidence type="ECO:0000256" key="1">
    <source>
        <dbReference type="SAM" id="MobiDB-lite"/>
    </source>
</evidence>
<accession>A0ABR4C4J4</accession>
<feature type="compositionally biased region" description="Basic residues" evidence="1">
    <location>
        <begin position="41"/>
        <end position="51"/>
    </location>
</feature>
<dbReference type="EMBL" id="JAZHXI010000013">
    <property type="protein sequence ID" value="KAL2064835.1"/>
    <property type="molecule type" value="Genomic_DNA"/>
</dbReference>
<protein>
    <submittedName>
        <fullName evidence="2">Uncharacterized protein</fullName>
    </submittedName>
</protein>
<sequence>MSAVMFGCYQPRTEESGKAAALSSNRSPLRSTIRTLVMRTSSRRGKGRKFRDRIEARNGPESRSPIRCRRFKNPGKVSTTGQGDKYSAQLSSFNAGRSKDRARTRVTLRTLATEGVEFQSESRCKVRKA</sequence>
<dbReference type="Proteomes" id="UP001595075">
    <property type="component" value="Unassembled WGS sequence"/>
</dbReference>
<evidence type="ECO:0000313" key="3">
    <source>
        <dbReference type="Proteomes" id="UP001595075"/>
    </source>
</evidence>
<feature type="region of interest" description="Disordered" evidence="1">
    <location>
        <begin position="41"/>
        <end position="87"/>
    </location>
</feature>
<name>A0ABR4C4J4_9HELO</name>
<feature type="compositionally biased region" description="Polar residues" evidence="1">
    <location>
        <begin position="76"/>
        <end position="87"/>
    </location>
</feature>
<organism evidence="2 3">
    <name type="scientific">Oculimacula yallundae</name>
    <dbReference type="NCBI Taxonomy" id="86028"/>
    <lineage>
        <taxon>Eukaryota</taxon>
        <taxon>Fungi</taxon>
        <taxon>Dikarya</taxon>
        <taxon>Ascomycota</taxon>
        <taxon>Pezizomycotina</taxon>
        <taxon>Leotiomycetes</taxon>
        <taxon>Helotiales</taxon>
        <taxon>Ploettnerulaceae</taxon>
        <taxon>Oculimacula</taxon>
    </lineage>
</organism>
<reference evidence="2 3" key="1">
    <citation type="journal article" date="2024" name="Commun. Biol.">
        <title>Comparative genomic analysis of thermophilic fungi reveals convergent evolutionary adaptations and gene losses.</title>
        <authorList>
            <person name="Steindorff A.S."/>
            <person name="Aguilar-Pontes M.V."/>
            <person name="Robinson A.J."/>
            <person name="Andreopoulos B."/>
            <person name="LaButti K."/>
            <person name="Kuo A."/>
            <person name="Mondo S."/>
            <person name="Riley R."/>
            <person name="Otillar R."/>
            <person name="Haridas S."/>
            <person name="Lipzen A."/>
            <person name="Grimwood J."/>
            <person name="Schmutz J."/>
            <person name="Clum A."/>
            <person name="Reid I.D."/>
            <person name="Moisan M.C."/>
            <person name="Butler G."/>
            <person name="Nguyen T.T.M."/>
            <person name="Dewar K."/>
            <person name="Conant G."/>
            <person name="Drula E."/>
            <person name="Henrissat B."/>
            <person name="Hansel C."/>
            <person name="Singer S."/>
            <person name="Hutchinson M.I."/>
            <person name="de Vries R.P."/>
            <person name="Natvig D.O."/>
            <person name="Powell A.J."/>
            <person name="Tsang A."/>
            <person name="Grigoriev I.V."/>
        </authorList>
    </citation>
    <scope>NUCLEOTIDE SEQUENCE [LARGE SCALE GENOMIC DNA]</scope>
    <source>
        <strain evidence="2 3">CBS 494.80</strain>
    </source>
</reference>
<comment type="caution">
    <text evidence="2">The sequence shown here is derived from an EMBL/GenBank/DDBJ whole genome shotgun (WGS) entry which is preliminary data.</text>
</comment>
<gene>
    <name evidence="2" type="ORF">VTL71DRAFT_3975</name>
</gene>
<keyword evidence="3" id="KW-1185">Reference proteome</keyword>
<proteinExistence type="predicted"/>
<evidence type="ECO:0000313" key="2">
    <source>
        <dbReference type="EMBL" id="KAL2064835.1"/>
    </source>
</evidence>